<feature type="compositionally biased region" description="Low complexity" evidence="1">
    <location>
        <begin position="411"/>
        <end position="428"/>
    </location>
</feature>
<dbReference type="CDD" id="cd07302">
    <property type="entry name" value="CHD"/>
    <property type="match status" value="1"/>
</dbReference>
<evidence type="ECO:0000259" key="2">
    <source>
        <dbReference type="PROSITE" id="PS50125"/>
    </source>
</evidence>
<dbReference type="GO" id="GO:0006171">
    <property type="term" value="P:cAMP biosynthetic process"/>
    <property type="evidence" value="ECO:0007669"/>
    <property type="project" value="TreeGrafter"/>
</dbReference>
<dbReference type="Pfam" id="PF00211">
    <property type="entry name" value="Guanylate_cyc"/>
    <property type="match status" value="1"/>
</dbReference>
<dbReference type="Gene3D" id="3.30.70.1230">
    <property type="entry name" value="Nucleotide cyclase"/>
    <property type="match status" value="1"/>
</dbReference>
<evidence type="ECO:0000313" key="3">
    <source>
        <dbReference type="EMBL" id="BAU92119.1"/>
    </source>
</evidence>
<dbReference type="RefSeq" id="WP_096486124.1">
    <property type="nucleotide sequence ID" value="NZ_AP014809.1"/>
</dbReference>
<dbReference type="InterPro" id="IPR050697">
    <property type="entry name" value="Adenylyl/Guanylyl_Cyclase_3/4"/>
</dbReference>
<organism evidence="3 4">
    <name type="scientific">Methylorubrum populi</name>
    <dbReference type="NCBI Taxonomy" id="223967"/>
    <lineage>
        <taxon>Bacteria</taxon>
        <taxon>Pseudomonadati</taxon>
        <taxon>Pseudomonadota</taxon>
        <taxon>Alphaproteobacteria</taxon>
        <taxon>Hyphomicrobiales</taxon>
        <taxon>Methylobacteriaceae</taxon>
        <taxon>Methylorubrum</taxon>
    </lineage>
</organism>
<dbReference type="GO" id="GO:0004016">
    <property type="term" value="F:adenylate cyclase activity"/>
    <property type="evidence" value="ECO:0007669"/>
    <property type="project" value="UniProtKB-ARBA"/>
</dbReference>
<feature type="domain" description="Guanylate cyclase" evidence="2">
    <location>
        <begin position="220"/>
        <end position="355"/>
    </location>
</feature>
<sequence length="428" mass="45365">MPITDPIFDSAVRGIEARLIARAAESDDGEAIITEFCEALVAAGLPLWRLSLAVPVIDPVFRGVSLAWRRGQGMAFFPTVHGPEGEDTFFRSPVGWLRANDLAYIRWRLDRSGGWPDLPLLGELKQAGATDYLLHAAAFAPGSAMEGVAISFATDRPGGFTEAEQAVIAGLVPVIALVTAKLSLSHTMREMLGTYLGPATGARVLAGEMRRGQSTVVHAAILLADLRGFTAVADRDDPLKVVGWLDEHFDALGEPVQRHGGEISKFLGDGFLAVFPVAEPDALACPACAGALDAAREALARNAGLNASRHRDGLPPLEADIVLHYGRVVSGNVGTDRRLDFTVIGRAVNEASRIERLCDELERPLLLSDAFARRCSAALVPVGEFALRGVGRKQRIWGLAAEAAGSSERTAGQGAAEPAQGAAREVGS</sequence>
<evidence type="ECO:0000313" key="4">
    <source>
        <dbReference type="Proteomes" id="UP000218288"/>
    </source>
</evidence>
<feature type="region of interest" description="Disordered" evidence="1">
    <location>
        <begin position="403"/>
        <end position="428"/>
    </location>
</feature>
<accession>A0A160PFX5</accession>
<reference evidence="3 4" key="1">
    <citation type="journal article" date="2016" name="Genome Announc.">
        <title>Complete Genome Sequence of Methylobacterium populi P-1M, Isolated from Pink-Pigmented Household Biofilm.</title>
        <authorList>
            <person name="Morohoshi T."/>
            <person name="Ikeda T."/>
        </authorList>
    </citation>
    <scope>NUCLEOTIDE SEQUENCE [LARGE SCALE GENOMIC DNA]</scope>
    <source>
        <strain evidence="3 4">P-1M</strain>
    </source>
</reference>
<proteinExistence type="predicted"/>
<dbReference type="InterPro" id="IPR029787">
    <property type="entry name" value="Nucleotide_cyclase"/>
</dbReference>
<dbReference type="AlphaFoldDB" id="A0A160PFX5"/>
<gene>
    <name evidence="3" type="ORF">MPPM_3514</name>
</gene>
<dbReference type="EMBL" id="AP014809">
    <property type="protein sequence ID" value="BAU92119.1"/>
    <property type="molecule type" value="Genomic_DNA"/>
</dbReference>
<dbReference type="SMART" id="SM00044">
    <property type="entry name" value="CYCc"/>
    <property type="match status" value="1"/>
</dbReference>
<name>A0A160PFX5_9HYPH</name>
<dbReference type="PANTHER" id="PTHR43081:SF11">
    <property type="entry name" value="BLR2264 PROTEIN"/>
    <property type="match status" value="1"/>
</dbReference>
<dbReference type="PROSITE" id="PS50125">
    <property type="entry name" value="GUANYLATE_CYCLASE_2"/>
    <property type="match status" value="1"/>
</dbReference>
<evidence type="ECO:0000256" key="1">
    <source>
        <dbReference type="SAM" id="MobiDB-lite"/>
    </source>
</evidence>
<dbReference type="PANTHER" id="PTHR43081">
    <property type="entry name" value="ADENYLATE CYCLASE, TERMINAL-DIFFERENTIATION SPECIFIC-RELATED"/>
    <property type="match status" value="1"/>
</dbReference>
<dbReference type="Proteomes" id="UP000218288">
    <property type="component" value="Chromosome"/>
</dbReference>
<dbReference type="SUPFAM" id="SSF55073">
    <property type="entry name" value="Nucleotide cyclase"/>
    <property type="match status" value="1"/>
</dbReference>
<protein>
    <submittedName>
        <fullName evidence="3">Adenylate cyclase protein</fullName>
    </submittedName>
</protein>
<dbReference type="GO" id="GO:0035556">
    <property type="term" value="P:intracellular signal transduction"/>
    <property type="evidence" value="ECO:0007669"/>
    <property type="project" value="InterPro"/>
</dbReference>
<dbReference type="OrthoDB" id="4565346at2"/>
<dbReference type="InterPro" id="IPR001054">
    <property type="entry name" value="A/G_cyclase"/>
</dbReference>